<keyword evidence="12" id="KW-1185">Reference proteome</keyword>
<dbReference type="InterPro" id="IPR037066">
    <property type="entry name" value="Plug_dom_sf"/>
</dbReference>
<dbReference type="NCBIfam" id="TIGR04056">
    <property type="entry name" value="OMP_RagA_SusC"/>
    <property type="match status" value="1"/>
</dbReference>
<evidence type="ECO:0000256" key="2">
    <source>
        <dbReference type="ARBA" id="ARBA00022448"/>
    </source>
</evidence>
<sequence length="1005" mass="109387">MKRWLIACGLAGLSLFSTSSLRAQGTTGRVTGVVTSKESGQPIQGASVAIVGTRFGALTNDQGRYTVSLVPGLYKVRVTLIGYGPVLMDSVPVTAGQTTTANFELTKQALQLTAVTVVGYGTQAKRDVTGAIASVKAEEIKQTPTTNAIEAIKGKVPGVDIVTTGYKPGDGVRVRIRGQRSILASNDPLYVLDGVPMAGGIGDLNPADIESIEVLKDASATAIYGSRGANGVVLITSTKGNAGKTKISYDTYYGAEDAAKKVRVFNGPEFAEYKREAYRASGDYAKWCGTAMQCDEGDKNMFYVEEYNAFKAGISTDWQDLILRTGGQASHQLSITGGNDRTQYAVSGNMVRDNGIVLGQNFDRKSMRVNLETQANSRLRFGGSALVLRSKQNVGRGDGLYGETLADAPLSVPYDSAGNVIFKPTPDSQRDNPLSDVVNYINRTFRTRAFGTMFGEAKLAEGLNFRVNFGPDMTFAKQGTFIGAQTQQNQGSGANASIGEDRVFDWTLDNILTYKRELGQNHRIDATLLYSIERNTTESMDEGVSGLPYESQLFYNLGSAAAVSNIGSGISQWSLQSYMGRVNYTFMDKYLLTLTARIDGSSRLAEGRKYATFPSVALGYRAVDRNPVGPISSLKLRASYGITGNTSVNPYQTQGGLTRTVYSWGNTGAFGYRPGSLQNLDLGWEKTAQYDAGADFGLFNDRLTGTLDGYIANTTDLLMNRQLPPSTGYSSITQNIGATRNTGVEVALSHRTLDNWHGVRWTNDVTFSVARNKIVSLTYGKVDDPGNRWFIGQPINGGSNNVWYDYKMLGIWQLADSLEAKKYGEKPGEIRVQDVDGDGKINTNDLQILGNTFPKWNGSFNSRVDWKSFDLSAQVVTRQGFMVQNTFRTSNSTLAGRYNGIWVNYWTPTNPGGTDPRPNKNQENPTYGGVRAYEDGSFTRLRNVTLGFTLPKNLSQRFGSDRTRIYGTAQNPITWTNFTGLDPEGRTSAGTPSYKMFLLGATFGF</sequence>
<dbReference type="Pfam" id="PF07715">
    <property type="entry name" value="Plug"/>
    <property type="match status" value="1"/>
</dbReference>
<dbReference type="eggNOG" id="COG4771">
    <property type="taxonomic scope" value="Bacteria"/>
</dbReference>
<evidence type="ECO:0000256" key="1">
    <source>
        <dbReference type="ARBA" id="ARBA00004571"/>
    </source>
</evidence>
<evidence type="ECO:0000256" key="8">
    <source>
        <dbReference type="SAM" id="MobiDB-lite"/>
    </source>
</evidence>
<keyword evidence="6 7" id="KW-0998">Cell outer membrane</keyword>
<keyword evidence="2 7" id="KW-0813">Transport</keyword>
<dbReference type="InterPro" id="IPR018247">
    <property type="entry name" value="EF_Hand_1_Ca_BS"/>
</dbReference>
<dbReference type="InterPro" id="IPR023996">
    <property type="entry name" value="TonB-dep_OMP_SusC/RagA"/>
</dbReference>
<accession>W0RU67</accession>
<dbReference type="SUPFAM" id="SSF49464">
    <property type="entry name" value="Carboxypeptidase regulatory domain-like"/>
    <property type="match status" value="1"/>
</dbReference>
<keyword evidence="5 7" id="KW-0472">Membrane</keyword>
<feature type="domain" description="TonB-dependent receptor plug" evidence="10">
    <location>
        <begin position="125"/>
        <end position="232"/>
    </location>
</feature>
<reference evidence="11 12" key="1">
    <citation type="journal article" date="2014" name="Genome Announc.">
        <title>Genome Sequence and Methylome of Soil Bacterium Gemmatirosa kalamazoonensis KBS708T, a Member of the Rarely Cultivated Gemmatimonadetes Phylum.</title>
        <authorList>
            <person name="Debruyn J.M."/>
            <person name="Radosevich M."/>
            <person name="Wommack K.E."/>
            <person name="Polson S.W."/>
            <person name="Hauser L.J."/>
            <person name="Fawaz M.N."/>
            <person name="Korlach J."/>
            <person name="Tsai Y.C."/>
        </authorList>
    </citation>
    <scope>NUCLEOTIDE SEQUENCE [LARGE SCALE GENOMIC DNA]</scope>
    <source>
        <strain evidence="11 12">KBS708</strain>
        <plasmid evidence="12">Plasmid 2</plasmid>
    </source>
</reference>
<dbReference type="InterPro" id="IPR039426">
    <property type="entry name" value="TonB-dep_rcpt-like"/>
</dbReference>
<dbReference type="HOGENOM" id="CLU_004317_0_1_0"/>
<evidence type="ECO:0000256" key="3">
    <source>
        <dbReference type="ARBA" id="ARBA00022452"/>
    </source>
</evidence>
<evidence type="ECO:0000256" key="5">
    <source>
        <dbReference type="ARBA" id="ARBA00023136"/>
    </source>
</evidence>
<name>W0RU67_9BACT</name>
<dbReference type="InterPro" id="IPR036942">
    <property type="entry name" value="Beta-barrel_TonB_sf"/>
</dbReference>
<evidence type="ECO:0000256" key="6">
    <source>
        <dbReference type="ARBA" id="ARBA00023237"/>
    </source>
</evidence>
<dbReference type="PATRIC" id="fig|861299.3.peg.5634"/>
<dbReference type="Gene3D" id="2.60.40.1120">
    <property type="entry name" value="Carboxypeptidase-like, regulatory domain"/>
    <property type="match status" value="1"/>
</dbReference>
<dbReference type="SUPFAM" id="SSF56935">
    <property type="entry name" value="Porins"/>
    <property type="match status" value="1"/>
</dbReference>
<dbReference type="PROSITE" id="PS00018">
    <property type="entry name" value="EF_HAND_1"/>
    <property type="match status" value="1"/>
</dbReference>
<organism evidence="11 12">
    <name type="scientific">Gemmatirosa kalamazoonensis</name>
    <dbReference type="NCBI Taxonomy" id="861299"/>
    <lineage>
        <taxon>Bacteria</taxon>
        <taxon>Pseudomonadati</taxon>
        <taxon>Gemmatimonadota</taxon>
        <taxon>Gemmatimonadia</taxon>
        <taxon>Gemmatimonadales</taxon>
        <taxon>Gemmatimonadaceae</taxon>
        <taxon>Gemmatirosa</taxon>
    </lineage>
</organism>
<dbReference type="RefSeq" id="WP_025414440.1">
    <property type="nucleotide sequence ID" value="NZ_CP007130.1"/>
</dbReference>
<dbReference type="InterPro" id="IPR008969">
    <property type="entry name" value="CarboxyPept-like_regulatory"/>
</dbReference>
<feature type="region of interest" description="Disordered" evidence="8">
    <location>
        <begin position="909"/>
        <end position="932"/>
    </location>
</feature>
<comment type="similarity">
    <text evidence="7">Belongs to the TonB-dependent receptor family.</text>
</comment>
<dbReference type="OrthoDB" id="9768177at2"/>
<dbReference type="Proteomes" id="UP000019151">
    <property type="component" value="Plasmid 2"/>
</dbReference>
<dbReference type="InParanoid" id="W0RU67"/>
<dbReference type="InterPro" id="IPR023997">
    <property type="entry name" value="TonB-dep_OMP_SusC/RagA_CS"/>
</dbReference>
<dbReference type="EMBL" id="CP007130">
    <property type="protein sequence ID" value="AHG93133.1"/>
    <property type="molecule type" value="Genomic_DNA"/>
</dbReference>
<dbReference type="AlphaFoldDB" id="W0RU67"/>
<comment type="subcellular location">
    <subcellularLocation>
        <location evidence="1 7">Cell outer membrane</location>
        <topology evidence="1 7">Multi-pass membrane protein</topology>
    </subcellularLocation>
</comment>
<evidence type="ECO:0000256" key="7">
    <source>
        <dbReference type="PROSITE-ProRule" id="PRU01360"/>
    </source>
</evidence>
<geneLocation type="plasmid" evidence="11 12">
    <name>2</name>
</geneLocation>
<dbReference type="InterPro" id="IPR012910">
    <property type="entry name" value="Plug_dom"/>
</dbReference>
<protein>
    <submittedName>
        <fullName evidence="11">TonB-dependent outer membrane protein, SusC/RagA</fullName>
    </submittedName>
</protein>
<keyword evidence="9" id="KW-0732">Signal</keyword>
<evidence type="ECO:0000256" key="4">
    <source>
        <dbReference type="ARBA" id="ARBA00022692"/>
    </source>
</evidence>
<keyword evidence="4 7" id="KW-0812">Transmembrane</keyword>
<evidence type="ECO:0000256" key="9">
    <source>
        <dbReference type="SAM" id="SignalP"/>
    </source>
</evidence>
<feature type="chain" id="PRO_5004795426" evidence="9">
    <location>
        <begin position="24"/>
        <end position="1005"/>
    </location>
</feature>
<proteinExistence type="inferred from homology"/>
<dbReference type="Gene3D" id="2.170.130.10">
    <property type="entry name" value="TonB-dependent receptor, plug domain"/>
    <property type="match status" value="1"/>
</dbReference>
<keyword evidence="3 7" id="KW-1134">Transmembrane beta strand</keyword>
<dbReference type="NCBIfam" id="TIGR04057">
    <property type="entry name" value="SusC_RagA_signa"/>
    <property type="match status" value="1"/>
</dbReference>
<dbReference type="GO" id="GO:0009279">
    <property type="term" value="C:cell outer membrane"/>
    <property type="evidence" value="ECO:0007669"/>
    <property type="project" value="UniProtKB-SubCell"/>
</dbReference>
<gene>
    <name evidence="11" type="ORF">J421_5598</name>
</gene>
<evidence type="ECO:0000313" key="11">
    <source>
        <dbReference type="EMBL" id="AHG93133.1"/>
    </source>
</evidence>
<evidence type="ECO:0000259" key="10">
    <source>
        <dbReference type="Pfam" id="PF07715"/>
    </source>
</evidence>
<dbReference type="KEGG" id="gba:J421_5598"/>
<dbReference type="Gene3D" id="2.40.170.20">
    <property type="entry name" value="TonB-dependent receptor, beta-barrel domain"/>
    <property type="match status" value="1"/>
</dbReference>
<dbReference type="Pfam" id="PF13620">
    <property type="entry name" value="CarboxypepD_reg"/>
    <property type="match status" value="1"/>
</dbReference>
<keyword evidence="11" id="KW-0614">Plasmid</keyword>
<dbReference type="PROSITE" id="PS52016">
    <property type="entry name" value="TONB_DEPENDENT_REC_3"/>
    <property type="match status" value="1"/>
</dbReference>
<evidence type="ECO:0000313" key="12">
    <source>
        <dbReference type="Proteomes" id="UP000019151"/>
    </source>
</evidence>
<feature type="signal peptide" evidence="9">
    <location>
        <begin position="1"/>
        <end position="23"/>
    </location>
</feature>